<sequence length="159" mass="18271">MKEENNNVLRDLNDSQKALLTLEQGRKDDRLLLDTLRTELSDKDSALIKESYAVMKTLFELINQTRGALAQLFCKLEDAASIRRKEYDHVLHERDILGSSLIRRNDELALMYEKLRSSRAHNAGYNARLDDMRILKIKVRDLQRQLAISQGGQAGTDDL</sequence>
<proteinExistence type="predicted"/>
<comment type="caution">
    <text evidence="2">The sequence shown here is derived from an EMBL/GenBank/DDBJ whole genome shotgun (WGS) entry which is preliminary data.</text>
</comment>
<dbReference type="Proteomes" id="UP001530315">
    <property type="component" value="Unassembled WGS sequence"/>
</dbReference>
<protein>
    <recommendedName>
        <fullName evidence="1">Cilia- and flagella-associated protein 58 central coiled coil domain-containing protein</fullName>
    </recommendedName>
</protein>
<keyword evidence="3" id="KW-1185">Reference proteome</keyword>
<dbReference type="EMBL" id="JALLAZ020000142">
    <property type="protein sequence ID" value="KAL3802596.1"/>
    <property type="molecule type" value="Genomic_DNA"/>
</dbReference>
<dbReference type="Pfam" id="PF21771">
    <property type="entry name" value="CFAP58_CC"/>
    <property type="match status" value="1"/>
</dbReference>
<organism evidence="2 3">
    <name type="scientific">Stephanodiscus triporus</name>
    <dbReference type="NCBI Taxonomy" id="2934178"/>
    <lineage>
        <taxon>Eukaryota</taxon>
        <taxon>Sar</taxon>
        <taxon>Stramenopiles</taxon>
        <taxon>Ochrophyta</taxon>
        <taxon>Bacillariophyta</taxon>
        <taxon>Coscinodiscophyceae</taxon>
        <taxon>Thalassiosirophycidae</taxon>
        <taxon>Stephanodiscales</taxon>
        <taxon>Stephanodiscaceae</taxon>
        <taxon>Stephanodiscus</taxon>
    </lineage>
</organism>
<accession>A0ABD3QST2</accession>
<dbReference type="AlphaFoldDB" id="A0ABD3QST2"/>
<evidence type="ECO:0000313" key="3">
    <source>
        <dbReference type="Proteomes" id="UP001530315"/>
    </source>
</evidence>
<evidence type="ECO:0000259" key="1">
    <source>
        <dbReference type="Pfam" id="PF21771"/>
    </source>
</evidence>
<dbReference type="InterPro" id="IPR049270">
    <property type="entry name" value="CFAP58_CC"/>
</dbReference>
<reference evidence="2 3" key="1">
    <citation type="submission" date="2024-10" db="EMBL/GenBank/DDBJ databases">
        <title>Updated reference genomes for cyclostephanoid diatoms.</title>
        <authorList>
            <person name="Roberts W.R."/>
            <person name="Alverson A.J."/>
        </authorList>
    </citation>
    <scope>NUCLEOTIDE SEQUENCE [LARGE SCALE GENOMIC DNA]</scope>
    <source>
        <strain evidence="2 3">AJA276-08</strain>
    </source>
</reference>
<evidence type="ECO:0000313" key="2">
    <source>
        <dbReference type="EMBL" id="KAL3802596.1"/>
    </source>
</evidence>
<feature type="domain" description="Cilia- and flagella-associated protein 58 central coiled coil" evidence="1">
    <location>
        <begin position="63"/>
        <end position="148"/>
    </location>
</feature>
<name>A0ABD3QST2_9STRA</name>
<gene>
    <name evidence="2" type="ORF">ACHAW5_011351</name>
</gene>